<proteinExistence type="predicted"/>
<gene>
    <name evidence="2" type="ORF">F8388_017606</name>
</gene>
<dbReference type="Proteomes" id="UP000525078">
    <property type="component" value="Unassembled WGS sequence"/>
</dbReference>
<protein>
    <submittedName>
        <fullName evidence="2">Uncharacterized protein</fullName>
    </submittedName>
</protein>
<organism evidence="2 3">
    <name type="scientific">Cannabis sativa</name>
    <name type="common">Hemp</name>
    <name type="synonym">Marijuana</name>
    <dbReference type="NCBI Taxonomy" id="3483"/>
    <lineage>
        <taxon>Eukaryota</taxon>
        <taxon>Viridiplantae</taxon>
        <taxon>Streptophyta</taxon>
        <taxon>Embryophyta</taxon>
        <taxon>Tracheophyta</taxon>
        <taxon>Spermatophyta</taxon>
        <taxon>Magnoliopsida</taxon>
        <taxon>eudicotyledons</taxon>
        <taxon>Gunneridae</taxon>
        <taxon>Pentapetalae</taxon>
        <taxon>rosids</taxon>
        <taxon>fabids</taxon>
        <taxon>Rosales</taxon>
        <taxon>Cannabaceae</taxon>
        <taxon>Cannabis</taxon>
    </lineage>
</organism>
<dbReference type="EMBL" id="JAATIP010000377">
    <property type="protein sequence ID" value="KAF4350028.1"/>
    <property type="molecule type" value="Genomic_DNA"/>
</dbReference>
<dbReference type="AlphaFoldDB" id="A0A7J6DVB9"/>
<feature type="compositionally biased region" description="Polar residues" evidence="1">
    <location>
        <begin position="9"/>
        <end position="29"/>
    </location>
</feature>
<comment type="caution">
    <text evidence="2">The sequence shown here is derived from an EMBL/GenBank/DDBJ whole genome shotgun (WGS) entry which is preliminary data.</text>
</comment>
<evidence type="ECO:0000313" key="2">
    <source>
        <dbReference type="EMBL" id="KAF4350028.1"/>
    </source>
</evidence>
<evidence type="ECO:0000256" key="1">
    <source>
        <dbReference type="SAM" id="MobiDB-lite"/>
    </source>
</evidence>
<accession>A0A7J6DVB9</accession>
<name>A0A7J6DVB9_CANSA</name>
<evidence type="ECO:0000313" key="3">
    <source>
        <dbReference type="Proteomes" id="UP000525078"/>
    </source>
</evidence>
<feature type="region of interest" description="Disordered" evidence="1">
    <location>
        <begin position="1"/>
        <end position="52"/>
    </location>
</feature>
<reference evidence="2 3" key="1">
    <citation type="journal article" date="2020" name="bioRxiv">
        <title>Sequence and annotation of 42 cannabis genomes reveals extensive copy number variation in cannabinoid synthesis and pathogen resistance genes.</title>
        <authorList>
            <person name="Mckernan K.J."/>
            <person name="Helbert Y."/>
            <person name="Kane L.T."/>
            <person name="Ebling H."/>
            <person name="Zhang L."/>
            <person name="Liu B."/>
            <person name="Eaton Z."/>
            <person name="Mclaughlin S."/>
            <person name="Kingan S."/>
            <person name="Baybayan P."/>
            <person name="Concepcion G."/>
            <person name="Jordan M."/>
            <person name="Riva A."/>
            <person name="Barbazuk W."/>
            <person name="Harkins T."/>
        </authorList>
    </citation>
    <scope>NUCLEOTIDE SEQUENCE [LARGE SCALE GENOMIC DNA]</scope>
    <source>
        <strain evidence="3">cv. Jamaican Lion 4</strain>
        <tissue evidence="2">Leaf</tissue>
    </source>
</reference>
<sequence>MKSSREENTLTVRNIHISQEQQPMTPHQQSRLESKNRSRSCKSKRRIESKNAKASSLARFPYSGVSLALKQNTLSSSIGEALAPPLFLFFLLSLYQPGKDTVRNALSVSNGVEE</sequence>